<evidence type="ECO:0000256" key="2">
    <source>
        <dbReference type="ARBA" id="ARBA00034247"/>
    </source>
</evidence>
<dbReference type="InterPro" id="IPR000160">
    <property type="entry name" value="GGDEF_dom"/>
</dbReference>
<organism evidence="5 6">
    <name type="scientific">Stenotrophomonas nitritireducens</name>
    <dbReference type="NCBI Taxonomy" id="83617"/>
    <lineage>
        <taxon>Bacteria</taxon>
        <taxon>Pseudomonadati</taxon>
        <taxon>Pseudomonadota</taxon>
        <taxon>Gammaproteobacteria</taxon>
        <taxon>Lysobacterales</taxon>
        <taxon>Lysobacteraceae</taxon>
        <taxon>Stenotrophomonas</taxon>
    </lineage>
</organism>
<reference evidence="5 6" key="1">
    <citation type="submission" date="2015-05" db="EMBL/GenBank/DDBJ databases">
        <title>Genome sequencing and analysis of members of genus Stenotrophomonas.</title>
        <authorList>
            <person name="Patil P.P."/>
            <person name="Midha S."/>
            <person name="Patil P.B."/>
        </authorList>
    </citation>
    <scope>NUCLEOTIDE SEQUENCE [LARGE SCALE GENOMIC DNA]</scope>
    <source>
        <strain evidence="5 6">DSM 12575</strain>
    </source>
</reference>
<evidence type="ECO:0000256" key="1">
    <source>
        <dbReference type="ARBA" id="ARBA00012528"/>
    </source>
</evidence>
<comment type="caution">
    <text evidence="5">The sequence shown here is derived from an EMBL/GenBank/DDBJ whole genome shotgun (WGS) entry which is preliminary data.</text>
</comment>
<dbReference type="EMBL" id="LDJG01000006">
    <property type="protein sequence ID" value="KRG59046.1"/>
    <property type="molecule type" value="Genomic_DNA"/>
</dbReference>
<dbReference type="SMART" id="SM00267">
    <property type="entry name" value="GGDEF"/>
    <property type="match status" value="1"/>
</dbReference>
<evidence type="ECO:0000313" key="5">
    <source>
        <dbReference type="EMBL" id="KRG59046.1"/>
    </source>
</evidence>
<dbReference type="InterPro" id="IPR050469">
    <property type="entry name" value="Diguanylate_Cyclase"/>
</dbReference>
<dbReference type="Gene3D" id="3.30.70.270">
    <property type="match status" value="1"/>
</dbReference>
<dbReference type="SUPFAM" id="SSF55073">
    <property type="entry name" value="Nucleotide cyclase"/>
    <property type="match status" value="1"/>
</dbReference>
<dbReference type="CDD" id="cd01949">
    <property type="entry name" value="GGDEF"/>
    <property type="match status" value="1"/>
</dbReference>
<feature type="transmembrane region" description="Helical" evidence="3">
    <location>
        <begin position="56"/>
        <end position="75"/>
    </location>
</feature>
<proteinExistence type="predicted"/>
<name>A0ABR5NLV4_9GAMM</name>
<feature type="transmembrane region" description="Helical" evidence="3">
    <location>
        <begin position="87"/>
        <end position="106"/>
    </location>
</feature>
<evidence type="ECO:0000259" key="4">
    <source>
        <dbReference type="PROSITE" id="PS50887"/>
    </source>
</evidence>
<evidence type="ECO:0000256" key="3">
    <source>
        <dbReference type="SAM" id="Phobius"/>
    </source>
</evidence>
<dbReference type="PANTHER" id="PTHR45138">
    <property type="entry name" value="REGULATORY COMPONENTS OF SENSORY TRANSDUCTION SYSTEM"/>
    <property type="match status" value="1"/>
</dbReference>
<feature type="transmembrane region" description="Helical" evidence="3">
    <location>
        <begin position="147"/>
        <end position="165"/>
    </location>
</feature>
<feature type="transmembrane region" description="Helical" evidence="3">
    <location>
        <begin position="177"/>
        <end position="196"/>
    </location>
</feature>
<gene>
    <name evidence="5" type="ORF">ABB22_05175</name>
</gene>
<dbReference type="InterPro" id="IPR043128">
    <property type="entry name" value="Rev_trsase/Diguanyl_cyclase"/>
</dbReference>
<dbReference type="EC" id="2.7.7.65" evidence="1"/>
<dbReference type="NCBIfam" id="TIGR00254">
    <property type="entry name" value="GGDEF"/>
    <property type="match status" value="1"/>
</dbReference>
<feature type="transmembrane region" description="Helical" evidence="3">
    <location>
        <begin position="268"/>
        <end position="287"/>
    </location>
</feature>
<accession>A0ABR5NLV4</accession>
<keyword evidence="3" id="KW-0812">Transmembrane</keyword>
<dbReference type="PANTHER" id="PTHR45138:SF9">
    <property type="entry name" value="DIGUANYLATE CYCLASE DGCM-RELATED"/>
    <property type="match status" value="1"/>
</dbReference>
<keyword evidence="3" id="KW-1133">Transmembrane helix</keyword>
<keyword evidence="6" id="KW-1185">Reference proteome</keyword>
<dbReference type="RefSeq" id="WP_082592149.1">
    <property type="nucleotide sequence ID" value="NZ_LDJG01000006.1"/>
</dbReference>
<protein>
    <recommendedName>
        <fullName evidence="1">diguanylate cyclase</fullName>
        <ecNumber evidence="1">2.7.7.65</ecNumber>
    </recommendedName>
</protein>
<dbReference type="PROSITE" id="PS50887">
    <property type="entry name" value="GGDEF"/>
    <property type="match status" value="1"/>
</dbReference>
<dbReference type="Pfam" id="PF00990">
    <property type="entry name" value="GGDEF"/>
    <property type="match status" value="1"/>
</dbReference>
<feature type="transmembrane region" description="Helical" evidence="3">
    <location>
        <begin position="26"/>
        <end position="44"/>
    </location>
</feature>
<feature type="transmembrane region" description="Helical" evidence="3">
    <location>
        <begin position="245"/>
        <end position="262"/>
    </location>
</feature>
<feature type="transmembrane region" description="Helical" evidence="3">
    <location>
        <begin position="113"/>
        <end position="132"/>
    </location>
</feature>
<keyword evidence="3" id="KW-0472">Membrane</keyword>
<evidence type="ECO:0000313" key="6">
    <source>
        <dbReference type="Proteomes" id="UP000050902"/>
    </source>
</evidence>
<feature type="domain" description="GGDEF" evidence="4">
    <location>
        <begin position="333"/>
        <end position="466"/>
    </location>
</feature>
<dbReference type="InterPro" id="IPR029787">
    <property type="entry name" value="Nucleotide_cyclase"/>
</dbReference>
<dbReference type="Proteomes" id="UP000050902">
    <property type="component" value="Unassembled WGS sequence"/>
</dbReference>
<sequence length="484" mass="51829">MPLVLALLFVLCHGLALAMLPASATVLSFCFLIAAPLLAAAACLRRGWRQRAAPGWRATALAMLLWAGGMAMNMVDAVRAGDANDTPEISLLLYVAYGVPLVFVLARARRERWAISLIDALLAALLGVLFFLHTRYHANAGDAGMNGLRLLFDIQNACIAAFALLRWASMDLPGRRAFFRVLAIYAVVYLVVAGYINHAAAYIPFGLPADLLIDLPFLLLAVLALRARESAPAGERPRLRHAVQAGGPMILPLLLLVVATLVVDHARYWALAGFVAAILGFGLRSMLLQIELLERQAALDALARLDGLTGVANRRQFDAVLQAEWSRACRQESALSLLLIDIDHFKRFNDTYGHPAGDRCLREVAAMLQATAARGGDLVARYGGEEFAVVAPATCPESAHELGERLRVAVQAIPAGVLPESVTISVGVAGMRALQPQPPEALLAGADAALYAAKRAGRNRVETWVEAGPAQGMGIGPPMPSSMY</sequence>
<comment type="catalytic activity">
    <reaction evidence="2">
        <text>2 GTP = 3',3'-c-di-GMP + 2 diphosphate</text>
        <dbReference type="Rhea" id="RHEA:24898"/>
        <dbReference type="ChEBI" id="CHEBI:33019"/>
        <dbReference type="ChEBI" id="CHEBI:37565"/>
        <dbReference type="ChEBI" id="CHEBI:58805"/>
        <dbReference type="EC" id="2.7.7.65"/>
    </reaction>
</comment>